<dbReference type="InterPro" id="IPR022666">
    <property type="entry name" value="Ribosomal_uL2_RNA-bd_dom"/>
</dbReference>
<dbReference type="Pfam" id="PF00181">
    <property type="entry name" value="Ribosomal_L2_N"/>
    <property type="match status" value="1"/>
</dbReference>
<dbReference type="InterPro" id="IPR002171">
    <property type="entry name" value="Ribosomal_uL2"/>
</dbReference>
<evidence type="ECO:0000259" key="5">
    <source>
        <dbReference type="SMART" id="SM01383"/>
    </source>
</evidence>
<dbReference type="InterPro" id="IPR014726">
    <property type="entry name" value="Ribosomal_uL2_dom3"/>
</dbReference>
<dbReference type="GO" id="GO:0003735">
    <property type="term" value="F:structural constituent of ribosome"/>
    <property type="evidence" value="ECO:0007669"/>
    <property type="project" value="InterPro"/>
</dbReference>
<dbReference type="SMART" id="SM01383">
    <property type="entry name" value="Ribosomal_L2"/>
    <property type="match status" value="1"/>
</dbReference>
<dbReference type="GO" id="GO:0016740">
    <property type="term" value="F:transferase activity"/>
    <property type="evidence" value="ECO:0007669"/>
    <property type="project" value="InterPro"/>
</dbReference>
<dbReference type="PROSITE" id="PS00467">
    <property type="entry name" value="RIBOSOMAL_L2"/>
    <property type="match status" value="1"/>
</dbReference>
<gene>
    <name evidence="6" type="primary">rpl2</name>
</gene>
<dbReference type="InterPro" id="IPR008991">
    <property type="entry name" value="Translation_prot_SH3-like_sf"/>
</dbReference>
<dbReference type="InterPro" id="IPR005880">
    <property type="entry name" value="Ribosomal_uL2_bac/org-type"/>
</dbReference>
<dbReference type="InterPro" id="IPR012340">
    <property type="entry name" value="NA-bd_OB-fold"/>
</dbReference>
<dbReference type="SMART" id="SM01382">
    <property type="entry name" value="Ribosomal_L2_C"/>
    <property type="match status" value="1"/>
</dbReference>
<keyword evidence="2 6" id="KW-0689">Ribosomal protein</keyword>
<organism evidence="6">
    <name type="scientific">Nephromyces sp. ex Molgula occidentalis</name>
    <dbReference type="NCBI Taxonomy" id="2544991"/>
    <lineage>
        <taxon>Eukaryota</taxon>
        <taxon>Sar</taxon>
        <taxon>Alveolata</taxon>
        <taxon>Apicomplexa</taxon>
        <taxon>Aconoidasida</taxon>
        <taxon>Nephromycida</taxon>
        <taxon>Nephromyces</taxon>
    </lineage>
</organism>
<dbReference type="PANTHER" id="PTHR13691">
    <property type="entry name" value="RIBOSOMAL PROTEIN L2"/>
    <property type="match status" value="1"/>
</dbReference>
<name>A0A5C1H8F2_9APIC</name>
<dbReference type="NCBIfam" id="TIGR01171">
    <property type="entry name" value="rplB_bact"/>
    <property type="match status" value="1"/>
</dbReference>
<evidence type="ECO:0000259" key="4">
    <source>
        <dbReference type="SMART" id="SM01382"/>
    </source>
</evidence>
<dbReference type="PANTHER" id="PTHR13691:SF5">
    <property type="entry name" value="LARGE RIBOSOMAL SUBUNIT PROTEIN UL2M"/>
    <property type="match status" value="1"/>
</dbReference>
<dbReference type="Gene3D" id="4.10.950.10">
    <property type="entry name" value="Ribosomal protein L2, domain 3"/>
    <property type="match status" value="1"/>
</dbReference>
<evidence type="ECO:0000256" key="2">
    <source>
        <dbReference type="ARBA" id="ARBA00022980"/>
    </source>
</evidence>
<proteinExistence type="inferred from homology"/>
<dbReference type="SUPFAM" id="SSF50104">
    <property type="entry name" value="Translation proteins SH3-like domain"/>
    <property type="match status" value="1"/>
</dbReference>
<dbReference type="InterPro" id="IPR022669">
    <property type="entry name" value="Ribosomal_uL2_C"/>
</dbReference>
<dbReference type="GO" id="GO:0032543">
    <property type="term" value="P:mitochondrial translation"/>
    <property type="evidence" value="ECO:0007669"/>
    <property type="project" value="TreeGrafter"/>
</dbReference>
<dbReference type="GO" id="GO:0003723">
    <property type="term" value="F:RNA binding"/>
    <property type="evidence" value="ECO:0007669"/>
    <property type="project" value="InterPro"/>
</dbReference>
<dbReference type="AlphaFoldDB" id="A0A5C1H8F2"/>
<dbReference type="GO" id="GO:0005762">
    <property type="term" value="C:mitochondrial large ribosomal subunit"/>
    <property type="evidence" value="ECO:0007669"/>
    <property type="project" value="TreeGrafter"/>
</dbReference>
<dbReference type="Gene3D" id="2.40.50.140">
    <property type="entry name" value="Nucleic acid-binding proteins"/>
    <property type="match status" value="1"/>
</dbReference>
<comment type="similarity">
    <text evidence="1">Belongs to the universal ribosomal protein uL2 family.</text>
</comment>
<feature type="domain" description="Large ribosomal subunit protein uL2 RNA-binding" evidence="5">
    <location>
        <begin position="19"/>
        <end position="102"/>
    </location>
</feature>
<keyword evidence="3" id="KW-0687">Ribonucleoprotein</keyword>
<sequence>MIKYTNIKHLKLKYQKAFGHNNYGKITSRHKGGGLKFIYKKINFNYSNYGKNSTYAIWLEKHYDPYKKSFLALIKYLDGFKLGLNEYILDIEGLKSSDLITFKTTSYSTLGSSKYIKDMFLGETICNIEFNPGSGAKLARSPGTFAKILAIDLKYACLKLPSGEIRLFDKTCFATIGKIKSKQTNKKNFKAGLTRNLNIKPKVRGVAMNAYDHPHGGGEGRSGIGKKFIYTPWKKVKFKTRKKYKYSDQYILLRKNLK</sequence>
<evidence type="ECO:0000256" key="1">
    <source>
        <dbReference type="ARBA" id="ARBA00005636"/>
    </source>
</evidence>
<dbReference type="InterPro" id="IPR022671">
    <property type="entry name" value="Ribosomal_uL2_CS"/>
</dbReference>
<dbReference type="EMBL" id="MK573210">
    <property type="protein sequence ID" value="QEM01895.1"/>
    <property type="molecule type" value="Genomic_DNA"/>
</dbReference>
<dbReference type="Gene3D" id="2.30.30.30">
    <property type="match status" value="1"/>
</dbReference>
<dbReference type="SUPFAM" id="SSF50249">
    <property type="entry name" value="Nucleic acid-binding proteins"/>
    <property type="match status" value="1"/>
</dbReference>
<evidence type="ECO:0000256" key="3">
    <source>
        <dbReference type="ARBA" id="ARBA00023274"/>
    </source>
</evidence>
<dbReference type="Pfam" id="PF03947">
    <property type="entry name" value="Ribosomal_L2_C"/>
    <property type="match status" value="1"/>
</dbReference>
<accession>A0A5C1H8F2</accession>
<feature type="domain" description="Large ribosomal subunit protein uL2 C-terminal" evidence="4">
    <location>
        <begin position="108"/>
        <end position="236"/>
    </location>
</feature>
<evidence type="ECO:0000313" key="6">
    <source>
        <dbReference type="EMBL" id="QEM01895.1"/>
    </source>
</evidence>
<protein>
    <submittedName>
        <fullName evidence="6">50S ribosomal protein L2</fullName>
    </submittedName>
</protein>
<dbReference type="InterPro" id="IPR014722">
    <property type="entry name" value="Rib_uL2_dom2"/>
</dbReference>
<dbReference type="PIRSF" id="PIRSF002158">
    <property type="entry name" value="Ribosomal_L2"/>
    <property type="match status" value="1"/>
</dbReference>
<reference evidence="6" key="1">
    <citation type="journal article" date="2019" name="Genome Biol. Evol.">
        <title>Nephromyces represents a diverse and novel lineage of the Apicomplexa that has retained apicoplasts.</title>
        <authorList>
            <person name="Munoz-Gomez S.A."/>
            <person name="Durnin K."/>
            <person name="Eme L."/>
            <person name="Paight C."/>
            <person name="Lane C.E."/>
            <person name="Saffo M.B."/>
            <person name="Slamovits C.H."/>
        </authorList>
    </citation>
    <scope>NUCLEOTIDE SEQUENCE</scope>
    <source>
        <strain evidence="6">705</strain>
    </source>
</reference>